<dbReference type="Gene3D" id="3.20.20.80">
    <property type="entry name" value="Glycosidases"/>
    <property type="match status" value="1"/>
</dbReference>
<evidence type="ECO:0000256" key="11">
    <source>
        <dbReference type="ARBA" id="ARBA00032230"/>
    </source>
</evidence>
<dbReference type="AlphaFoldDB" id="A0AAE3EMA8"/>
<dbReference type="InterPro" id="IPR006103">
    <property type="entry name" value="Glyco_hydro_2_cat"/>
</dbReference>
<dbReference type="SUPFAM" id="SSF49303">
    <property type="entry name" value="beta-Galactosidase/glucuronidase domain"/>
    <property type="match status" value="2"/>
</dbReference>
<keyword evidence="9" id="KW-0106">Calcium</keyword>
<dbReference type="SMART" id="SM01038">
    <property type="entry name" value="Bgal_small_N"/>
    <property type="match status" value="1"/>
</dbReference>
<dbReference type="PANTHER" id="PTHR46323">
    <property type="entry name" value="BETA-GALACTOSIDASE"/>
    <property type="match status" value="1"/>
</dbReference>
<evidence type="ECO:0000259" key="13">
    <source>
        <dbReference type="SMART" id="SM01038"/>
    </source>
</evidence>
<evidence type="ECO:0000256" key="12">
    <source>
        <dbReference type="RuleBase" id="RU361154"/>
    </source>
</evidence>
<comment type="cofactor">
    <cofactor evidence="2">
        <name>Ca(2+)</name>
        <dbReference type="ChEBI" id="CHEBI:29108"/>
    </cofactor>
</comment>
<dbReference type="InterPro" id="IPR006101">
    <property type="entry name" value="Glyco_hydro_2"/>
</dbReference>
<evidence type="ECO:0000313" key="15">
    <source>
        <dbReference type="Proteomes" id="UP001199795"/>
    </source>
</evidence>
<comment type="caution">
    <text evidence="14">The sequence shown here is derived from an EMBL/GenBank/DDBJ whole genome shotgun (WGS) entry which is preliminary data.</text>
</comment>
<evidence type="ECO:0000256" key="5">
    <source>
        <dbReference type="ARBA" id="ARBA00011245"/>
    </source>
</evidence>
<dbReference type="InterPro" id="IPR004199">
    <property type="entry name" value="B-gal_small/dom_5"/>
</dbReference>
<dbReference type="Pfam" id="PF02837">
    <property type="entry name" value="Glyco_hydro_2_N"/>
    <property type="match status" value="1"/>
</dbReference>
<evidence type="ECO:0000256" key="4">
    <source>
        <dbReference type="ARBA" id="ARBA00007401"/>
    </source>
</evidence>
<name>A0AAE3EMA8_9FLAO</name>
<evidence type="ECO:0000256" key="7">
    <source>
        <dbReference type="ARBA" id="ARBA00013303"/>
    </source>
</evidence>
<gene>
    <name evidence="14" type="ORF">L3X37_01615</name>
</gene>
<dbReference type="InterPro" id="IPR032312">
    <property type="entry name" value="LacZ_4"/>
</dbReference>
<dbReference type="RefSeq" id="WP_237238426.1">
    <property type="nucleotide sequence ID" value="NZ_JAKKDU010000002.1"/>
</dbReference>
<comment type="similarity">
    <text evidence="4 12">Belongs to the glycosyl hydrolase 2 family.</text>
</comment>
<dbReference type="GO" id="GO:0009341">
    <property type="term" value="C:beta-galactosidase complex"/>
    <property type="evidence" value="ECO:0007669"/>
    <property type="project" value="InterPro"/>
</dbReference>
<evidence type="ECO:0000256" key="3">
    <source>
        <dbReference type="ARBA" id="ARBA00001959"/>
    </source>
</evidence>
<evidence type="ECO:0000256" key="10">
    <source>
        <dbReference type="ARBA" id="ARBA00023295"/>
    </source>
</evidence>
<reference evidence="14" key="1">
    <citation type="submission" date="2022-01" db="EMBL/GenBank/DDBJ databases">
        <title>Draft genome sequence of Sabulilitoribacter arenilitoris KCTC 52401.</title>
        <authorList>
            <person name="Oh J.-S."/>
        </authorList>
    </citation>
    <scope>NUCLEOTIDE SEQUENCE</scope>
    <source>
        <strain evidence="14">HMF6543</strain>
    </source>
</reference>
<evidence type="ECO:0000256" key="1">
    <source>
        <dbReference type="ARBA" id="ARBA00001412"/>
    </source>
</evidence>
<evidence type="ECO:0000256" key="2">
    <source>
        <dbReference type="ARBA" id="ARBA00001913"/>
    </source>
</evidence>
<dbReference type="InterPro" id="IPR006102">
    <property type="entry name" value="Ig-like_GH2"/>
</dbReference>
<protein>
    <recommendedName>
        <fullName evidence="7 12">Beta-galactosidase</fullName>
        <ecNumber evidence="6 12">3.2.1.23</ecNumber>
    </recommendedName>
    <alternativeName>
        <fullName evidence="11 12">Lactase</fullName>
    </alternativeName>
</protein>
<dbReference type="SUPFAM" id="SSF49785">
    <property type="entry name" value="Galactose-binding domain-like"/>
    <property type="match status" value="1"/>
</dbReference>
<dbReference type="Gene3D" id="2.70.98.10">
    <property type="match status" value="1"/>
</dbReference>
<dbReference type="InterPro" id="IPR023230">
    <property type="entry name" value="Glyco_hydro_2_CS"/>
</dbReference>
<keyword evidence="15" id="KW-1185">Reference proteome</keyword>
<dbReference type="Gene3D" id="2.60.120.260">
    <property type="entry name" value="Galactose-binding domain-like"/>
    <property type="match status" value="1"/>
</dbReference>
<comment type="cofactor">
    <cofactor evidence="3">
        <name>Na(+)</name>
        <dbReference type="ChEBI" id="CHEBI:29101"/>
    </cofactor>
</comment>
<dbReference type="Pfam" id="PF16353">
    <property type="entry name" value="LacZ_4"/>
    <property type="match status" value="1"/>
</dbReference>
<dbReference type="Pfam" id="PF00703">
    <property type="entry name" value="Glyco_hydro_2"/>
    <property type="match status" value="1"/>
</dbReference>
<feature type="domain" description="Beta galactosidase small chain/" evidence="13">
    <location>
        <begin position="759"/>
        <end position="1031"/>
    </location>
</feature>
<comment type="catalytic activity">
    <reaction evidence="1 12">
        <text>Hydrolysis of terminal non-reducing beta-D-galactose residues in beta-D-galactosides.</text>
        <dbReference type="EC" id="3.2.1.23"/>
    </reaction>
</comment>
<dbReference type="InterPro" id="IPR013783">
    <property type="entry name" value="Ig-like_fold"/>
</dbReference>
<dbReference type="InterPro" id="IPR014718">
    <property type="entry name" value="GH-type_carb-bd"/>
</dbReference>
<dbReference type="Gene3D" id="2.60.40.10">
    <property type="entry name" value="Immunoglobulins"/>
    <property type="match status" value="2"/>
</dbReference>
<dbReference type="InterPro" id="IPR006104">
    <property type="entry name" value="Glyco_hydro_2_N"/>
</dbReference>
<dbReference type="FunFam" id="3.20.20.80:FF:000018">
    <property type="entry name" value="Beta-galactosidase"/>
    <property type="match status" value="1"/>
</dbReference>
<dbReference type="InterPro" id="IPR050347">
    <property type="entry name" value="Bact_Beta-galactosidase"/>
</dbReference>
<dbReference type="Pfam" id="PF02836">
    <property type="entry name" value="Glyco_hydro_2_C"/>
    <property type="match status" value="1"/>
</dbReference>
<comment type="subunit">
    <text evidence="5">Monomer.</text>
</comment>
<dbReference type="GO" id="GO:0004565">
    <property type="term" value="F:beta-galactosidase activity"/>
    <property type="evidence" value="ECO:0007669"/>
    <property type="project" value="UniProtKB-EC"/>
</dbReference>
<dbReference type="SUPFAM" id="SSF74650">
    <property type="entry name" value="Galactose mutarotase-like"/>
    <property type="match status" value="1"/>
</dbReference>
<proteinExistence type="inferred from homology"/>
<keyword evidence="8 12" id="KW-0378">Hydrolase</keyword>
<dbReference type="EC" id="3.2.1.23" evidence="6 12"/>
<dbReference type="InterPro" id="IPR017853">
    <property type="entry name" value="GH"/>
</dbReference>
<dbReference type="InterPro" id="IPR036156">
    <property type="entry name" value="Beta-gal/glucu_dom_sf"/>
</dbReference>
<organism evidence="14 15">
    <name type="scientific">Wocania arenilitoris</name>
    <dbReference type="NCBI Taxonomy" id="2044858"/>
    <lineage>
        <taxon>Bacteria</taxon>
        <taxon>Pseudomonadati</taxon>
        <taxon>Bacteroidota</taxon>
        <taxon>Flavobacteriia</taxon>
        <taxon>Flavobacteriales</taxon>
        <taxon>Flavobacteriaceae</taxon>
        <taxon>Wocania</taxon>
    </lineage>
</organism>
<dbReference type="InterPro" id="IPR011013">
    <property type="entry name" value="Gal_mutarotase_sf_dom"/>
</dbReference>
<evidence type="ECO:0000313" key="14">
    <source>
        <dbReference type="EMBL" id="MCF7567062.1"/>
    </source>
</evidence>
<dbReference type="Proteomes" id="UP001199795">
    <property type="component" value="Unassembled WGS sequence"/>
</dbReference>
<keyword evidence="10 12" id="KW-0326">Glycosidase</keyword>
<accession>A0AAE3EMA8</accession>
<evidence type="ECO:0000256" key="9">
    <source>
        <dbReference type="ARBA" id="ARBA00022837"/>
    </source>
</evidence>
<dbReference type="PRINTS" id="PR00132">
    <property type="entry name" value="GLHYDRLASE2"/>
</dbReference>
<sequence length="1037" mass="119931">MNYNYTFVYILFISVFFSCQQSSNTIPNDIRNPLILSKNTLEPRATLFSFENEALAILDNMEKSKRYLSLNGIWKFHLAKSPNNVIKNITDANYPLNNLDDISVPGNWEAQGFGIPYYLDEEYPFDPNPPHTPIENPVGVYKRKFTLANNWVTDGRTILYFGSVKSAMYLWVNGEKVGFAKGSKVPIEFDITDYLMQGENDLTAVIYRWSDGSYLEGQDTWRVSGIERNVYLYKTPDVQIRDVFSKASLDESFNNGILDLSIDIQKNKKEAANLKLEITLFDNKGMDVWSKVIENPKESKINIKGLIEKPLKWSAETPNLYQLIIKSTSNDKIYEVVKIDVGFRNIEIKDKQLLVNGKPIYIKGVNRCEWDPYLGRYMSKELMLKDITLMKQNNINAVRTSHYPNDEYWYKLCDKYGLYVIDEANIETHGMQFHEESYEKLTNDDNWTNAFLDRAKRMVERDKNHPSIIAWSMGNESGDGKNFVSIYNWIKEKDSTRPVQYQEAWYENHTDMVVPMYKNIDFISDFAKKNDSRPLILCEYAHAMGNSVGNLQDYWDVMEKHKNLQGGFIWDWVDQTFAIKNKDGIPIWGAGGDMGDPRTMNDSTFCANGLLYADRTPYPYLKEVKHVYRNIKIKPRNVSSGEFTLQNNFFFTNTENFKIEYSILKEGEVVGNGVVNKIVVEPNDSTNFVIPITNLKVDKKYDYYINFAVRQMANNSLVPADHIVSRDQIILNKGIQGYVTKLAGTLKDKNISSTDTQLTIANNKWRIVFDKSKGYLIEISEDDENFIESPFKPNFWRAPTDNDLGNGLQKRAEVWKDITLNHKLKYFNYDLKDNKVNITTTHVYNDVFEQITHYVIDGNGKISVSVVVESDKTLSEIPRIGMTGIFKGSLDKVEWYGRGPEENYWDRKTASFIGKYKEDIEKMNTKYIRPQENGNRSDVRWFLLENDKGKGLRFESNSVFNFSVFPFLYSELSHYNKDTNKHGSEIKSSGITSLNIDYHQMGVGGDNTWGAKTHEKYTIRPGIYNYSFSILPYNKPH</sequence>
<evidence type="ECO:0000256" key="8">
    <source>
        <dbReference type="ARBA" id="ARBA00022801"/>
    </source>
</evidence>
<dbReference type="InterPro" id="IPR008979">
    <property type="entry name" value="Galactose-bd-like_sf"/>
</dbReference>
<dbReference type="EMBL" id="JAKKDU010000002">
    <property type="protein sequence ID" value="MCF7567062.1"/>
    <property type="molecule type" value="Genomic_DNA"/>
</dbReference>
<evidence type="ECO:0000256" key="6">
    <source>
        <dbReference type="ARBA" id="ARBA00012756"/>
    </source>
</evidence>
<dbReference type="PROSITE" id="PS00719">
    <property type="entry name" value="GLYCOSYL_HYDROL_F2_1"/>
    <property type="match status" value="1"/>
</dbReference>
<dbReference type="SUPFAM" id="SSF51445">
    <property type="entry name" value="(Trans)glycosidases"/>
    <property type="match status" value="1"/>
</dbReference>
<dbReference type="PANTHER" id="PTHR46323:SF2">
    <property type="entry name" value="BETA-GALACTOSIDASE"/>
    <property type="match status" value="1"/>
</dbReference>
<dbReference type="Pfam" id="PF02929">
    <property type="entry name" value="Bgal_small_N"/>
    <property type="match status" value="1"/>
</dbReference>
<dbReference type="GO" id="GO:0005990">
    <property type="term" value="P:lactose catabolic process"/>
    <property type="evidence" value="ECO:0007669"/>
    <property type="project" value="TreeGrafter"/>
</dbReference>
<dbReference type="GO" id="GO:0030246">
    <property type="term" value="F:carbohydrate binding"/>
    <property type="evidence" value="ECO:0007669"/>
    <property type="project" value="InterPro"/>
</dbReference>